<dbReference type="PANTHER" id="PTHR11559">
    <property type="entry name" value="CARBOXYLESTERASE"/>
    <property type="match status" value="1"/>
</dbReference>
<accession>A0ABD6EKY0</accession>
<dbReference type="InterPro" id="IPR050309">
    <property type="entry name" value="Type-B_Carboxylest/Lipase"/>
</dbReference>
<proteinExistence type="predicted"/>
<feature type="chain" id="PRO_5044813146" description="Carboxylesterase type B domain-containing protein" evidence="1">
    <location>
        <begin position="23"/>
        <end position="281"/>
    </location>
</feature>
<evidence type="ECO:0000259" key="2">
    <source>
        <dbReference type="Pfam" id="PF00135"/>
    </source>
</evidence>
<dbReference type="EMBL" id="JBGFUD010005699">
    <property type="protein sequence ID" value="MFH4980538.1"/>
    <property type="molecule type" value="Genomic_DNA"/>
</dbReference>
<dbReference type="Pfam" id="PF00135">
    <property type="entry name" value="COesterase"/>
    <property type="match status" value="1"/>
</dbReference>
<keyword evidence="4" id="KW-1185">Reference proteome</keyword>
<feature type="domain" description="Carboxylesterase type B" evidence="2">
    <location>
        <begin position="44"/>
        <end position="255"/>
    </location>
</feature>
<evidence type="ECO:0000256" key="1">
    <source>
        <dbReference type="SAM" id="SignalP"/>
    </source>
</evidence>
<keyword evidence="1" id="KW-0732">Signal</keyword>
<evidence type="ECO:0000313" key="4">
    <source>
        <dbReference type="Proteomes" id="UP001608902"/>
    </source>
</evidence>
<dbReference type="InterPro" id="IPR002018">
    <property type="entry name" value="CarbesteraseB"/>
</dbReference>
<dbReference type="InterPro" id="IPR029058">
    <property type="entry name" value="AB_hydrolase_fold"/>
</dbReference>
<protein>
    <recommendedName>
        <fullName evidence="2">Carboxylesterase type B domain-containing protein</fullName>
    </recommendedName>
</protein>
<evidence type="ECO:0000313" key="3">
    <source>
        <dbReference type="EMBL" id="MFH4980538.1"/>
    </source>
</evidence>
<dbReference type="Proteomes" id="UP001608902">
    <property type="component" value="Unassembled WGS sequence"/>
</dbReference>
<organism evidence="3 4">
    <name type="scientific">Gnathostoma spinigerum</name>
    <dbReference type="NCBI Taxonomy" id="75299"/>
    <lineage>
        <taxon>Eukaryota</taxon>
        <taxon>Metazoa</taxon>
        <taxon>Ecdysozoa</taxon>
        <taxon>Nematoda</taxon>
        <taxon>Chromadorea</taxon>
        <taxon>Rhabditida</taxon>
        <taxon>Spirurina</taxon>
        <taxon>Gnathostomatomorpha</taxon>
        <taxon>Gnathostomatoidea</taxon>
        <taxon>Gnathostomatidae</taxon>
        <taxon>Gnathostoma</taxon>
    </lineage>
</organism>
<gene>
    <name evidence="3" type="ORF">AB6A40_007247</name>
</gene>
<dbReference type="AlphaFoldDB" id="A0ABD6EKY0"/>
<reference evidence="3 4" key="1">
    <citation type="submission" date="2024-08" db="EMBL/GenBank/DDBJ databases">
        <title>Gnathostoma spinigerum genome.</title>
        <authorList>
            <person name="Gonzalez-Bertolin B."/>
            <person name="Monzon S."/>
            <person name="Zaballos A."/>
            <person name="Jimenez P."/>
            <person name="Dekumyoy P."/>
            <person name="Varona S."/>
            <person name="Cuesta I."/>
            <person name="Sumanam S."/>
            <person name="Adisakwattana P."/>
            <person name="Gasser R.B."/>
            <person name="Hernandez-Gonzalez A."/>
            <person name="Young N.D."/>
            <person name="Perteguer M.J."/>
        </authorList>
    </citation>
    <scope>NUCLEOTIDE SEQUENCE [LARGE SCALE GENOMIC DNA]</scope>
    <source>
        <strain evidence="3">AL3</strain>
        <tissue evidence="3">Liver</tissue>
    </source>
</reference>
<dbReference type="Gene3D" id="3.40.50.1820">
    <property type="entry name" value="alpha/beta hydrolase"/>
    <property type="match status" value="1"/>
</dbReference>
<dbReference type="SUPFAM" id="SSF53474">
    <property type="entry name" value="alpha/beta-Hydrolases"/>
    <property type="match status" value="1"/>
</dbReference>
<feature type="signal peptide" evidence="1">
    <location>
        <begin position="1"/>
        <end position="22"/>
    </location>
</feature>
<comment type="caution">
    <text evidence="3">The sequence shown here is derived from an EMBL/GenBank/DDBJ whole genome shotgun (WGS) entry which is preliminary data.</text>
</comment>
<name>A0ABD6EKY0_9BILA</name>
<sequence>MSIKKYILLMFEIWFHFYPAFTSNDARDVHTGDGNRKPIDEGTPIRLTTHGRIRGYFLKSSSTTAEVYEGVPYARPPVGNLRFRAPFPPEPWNGTFDCGRQKMKNCIEFWFRESTGNESEDCLYMNIVVPYATRKSTESENSTQLYPILIWVHGGSFQVGGASIYPLDNIVQNFASRSVIFVAINYRLGPLGFLTAGHRDLHGNYGLDDQIEAIRWMKANALNFDGDPNQITIGGENAGAASVSILAISPKTKGKLESRHSNRIIYICSFSEQQADYEENS</sequence>